<proteinExistence type="predicted"/>
<gene>
    <name evidence="2" type="ORF">MGAL_10B068797</name>
</gene>
<dbReference type="InterPro" id="IPR016187">
    <property type="entry name" value="CTDL_fold"/>
</dbReference>
<dbReference type="PROSITE" id="PS50948">
    <property type="entry name" value="PAN"/>
    <property type="match status" value="1"/>
</dbReference>
<dbReference type="OrthoDB" id="6185596at2759"/>
<keyword evidence="3" id="KW-1185">Reference proteome</keyword>
<feature type="non-terminal residue" evidence="2">
    <location>
        <position position="1"/>
    </location>
</feature>
<dbReference type="InterPro" id="IPR003609">
    <property type="entry name" value="Pan_app"/>
</dbReference>
<dbReference type="SUPFAM" id="SSF56436">
    <property type="entry name" value="C-type lectin-like"/>
    <property type="match status" value="1"/>
</dbReference>
<evidence type="ECO:0000259" key="1">
    <source>
        <dbReference type="PROSITE" id="PS50948"/>
    </source>
</evidence>
<feature type="domain" description="Apple" evidence="1">
    <location>
        <begin position="20"/>
        <end position="101"/>
    </location>
</feature>
<accession>A0A8B6EJW4</accession>
<evidence type="ECO:0000313" key="2">
    <source>
        <dbReference type="EMBL" id="VDI36053.1"/>
    </source>
</evidence>
<dbReference type="AlphaFoldDB" id="A0A8B6EJW4"/>
<dbReference type="InterPro" id="IPR016186">
    <property type="entry name" value="C-type_lectin-like/link_sf"/>
</dbReference>
<sequence length="129" mass="14497">MFDVTVSVVLAWNAETYTKCVQLGTTSVSKTPFLNLECMSVDDCAHMCSAFADCTVFTYDDCPSGIFCPSLTKLCRLYQMIDTLNCELNDKNGGTILTKEADCPVDWKRFGNSCYYYENTPKLSWDDAK</sequence>
<name>A0A8B6EJW4_MYTGA</name>
<dbReference type="Proteomes" id="UP000596742">
    <property type="component" value="Unassembled WGS sequence"/>
</dbReference>
<evidence type="ECO:0000313" key="3">
    <source>
        <dbReference type="Proteomes" id="UP000596742"/>
    </source>
</evidence>
<reference evidence="2" key="1">
    <citation type="submission" date="2018-11" db="EMBL/GenBank/DDBJ databases">
        <authorList>
            <person name="Alioto T."/>
            <person name="Alioto T."/>
        </authorList>
    </citation>
    <scope>NUCLEOTIDE SEQUENCE</scope>
</reference>
<comment type="caution">
    <text evidence="2">The sequence shown here is derived from an EMBL/GenBank/DDBJ whole genome shotgun (WGS) entry which is preliminary data.</text>
</comment>
<organism evidence="2 3">
    <name type="scientific">Mytilus galloprovincialis</name>
    <name type="common">Mediterranean mussel</name>
    <dbReference type="NCBI Taxonomy" id="29158"/>
    <lineage>
        <taxon>Eukaryota</taxon>
        <taxon>Metazoa</taxon>
        <taxon>Spiralia</taxon>
        <taxon>Lophotrochozoa</taxon>
        <taxon>Mollusca</taxon>
        <taxon>Bivalvia</taxon>
        <taxon>Autobranchia</taxon>
        <taxon>Pteriomorphia</taxon>
        <taxon>Mytilida</taxon>
        <taxon>Mytiloidea</taxon>
        <taxon>Mytilidae</taxon>
        <taxon>Mytilinae</taxon>
        <taxon>Mytilus</taxon>
    </lineage>
</organism>
<dbReference type="Gene3D" id="3.10.100.10">
    <property type="entry name" value="Mannose-Binding Protein A, subunit A"/>
    <property type="match status" value="1"/>
</dbReference>
<protein>
    <recommendedName>
        <fullName evidence="1">Apple domain-containing protein</fullName>
    </recommendedName>
</protein>
<dbReference type="EMBL" id="UYJE01005301">
    <property type="protein sequence ID" value="VDI36053.1"/>
    <property type="molecule type" value="Genomic_DNA"/>
</dbReference>